<keyword evidence="3" id="KW-0560">Oxidoreductase</keyword>
<accession>A0A652ZS75</accession>
<feature type="domain" description="FAD dependent oxidoreductase" evidence="1">
    <location>
        <begin position="20"/>
        <end position="373"/>
    </location>
</feature>
<dbReference type="InterPro" id="IPR006076">
    <property type="entry name" value="FAD-dep_OxRdtase"/>
</dbReference>
<dbReference type="Pfam" id="PF04324">
    <property type="entry name" value="Fer2_BFD"/>
    <property type="match status" value="1"/>
</dbReference>
<evidence type="ECO:0000259" key="2">
    <source>
        <dbReference type="Pfam" id="PF04324"/>
    </source>
</evidence>
<name>A0A652ZS75_9SPIR</name>
<dbReference type="InterPro" id="IPR052745">
    <property type="entry name" value="G3P_Oxidase/Oxidoreductase"/>
</dbReference>
<dbReference type="InterPro" id="IPR036188">
    <property type="entry name" value="FAD/NAD-bd_sf"/>
</dbReference>
<sequence length="500" mass="55285">MDFNAHGKEKPVKSTPDVYDVLVIGGGMVGSMILRELSRFKLRVIMVEKEPQPGFGATKATMAYIHRNHMNPPGSLRARLCMNSQSTFLSLSKELGVGYREADEINIAFDSNEEAQVRLRLDWAFKNGEKNFRTISREEVARLEPHVSRDFIYAIHSVGHGMIHPAEWAFALVENAISNGARALMETEVTGLRQEEDGFWTVDTDKGSLQARFVINAAGLYADHIAHLAGDVNVRQFPARGTFAIFDTSVSSMLRNLVYVAGIDTTFSQAIGPTLHGNVILGLGHFREPKDLSDTRVTREELDDILKIGKKIVPNLPERDLITSFAGIKVTNNLAEHNDFFLGLSSVSPTLIHALICPPGITASPGIARAILDLLSNSGLDLKEKPDFKSGSECRFKFHDSNDEDRGEAIKKDPAYGHIICRCEQISEAEIRDAVRRGAKTLDGVKQLTRAGMGRCQGGFCSLWVLKIISDELDIPLEKVTRKGKGSEEVVPWDFKGKQV</sequence>
<dbReference type="PANTHER" id="PTHR42720">
    <property type="entry name" value="GLYCEROL-3-PHOSPHATE DEHYDROGENASE"/>
    <property type="match status" value="1"/>
</dbReference>
<dbReference type="InterPro" id="IPR041854">
    <property type="entry name" value="BFD-like_2Fe2S-bd_dom_sf"/>
</dbReference>
<evidence type="ECO:0000313" key="3">
    <source>
        <dbReference type="EMBL" id="VBB38596.1"/>
    </source>
</evidence>
<feature type="domain" description="BFD-like [2Fe-2S]-binding" evidence="2">
    <location>
        <begin position="419"/>
        <end position="469"/>
    </location>
</feature>
<dbReference type="PANTHER" id="PTHR42720:SF1">
    <property type="entry name" value="GLYCEROL 3-PHOSPHATE OXIDASE"/>
    <property type="match status" value="1"/>
</dbReference>
<dbReference type="AlphaFoldDB" id="A0A652ZS75"/>
<gene>
    <name evidence="3" type="ORF">TRIP_E110063</name>
</gene>
<reference evidence="3" key="1">
    <citation type="submission" date="2018-07" db="EMBL/GenBank/DDBJ databases">
        <authorList>
            <consortium name="Genoscope - CEA"/>
            <person name="William W."/>
        </authorList>
    </citation>
    <scope>NUCLEOTIDE SEQUENCE</scope>
    <source>
        <strain evidence="3">IK1</strain>
    </source>
</reference>
<protein>
    <submittedName>
        <fullName evidence="3">Putative Glycerol-3-phosphate dehydrogenase</fullName>
        <ecNumber evidence="3">1.1.5.3</ecNumber>
    </submittedName>
</protein>
<dbReference type="Gene3D" id="3.30.9.10">
    <property type="entry name" value="D-Amino Acid Oxidase, subunit A, domain 2"/>
    <property type="match status" value="1"/>
</dbReference>
<dbReference type="Gene3D" id="3.50.50.60">
    <property type="entry name" value="FAD/NAD(P)-binding domain"/>
    <property type="match status" value="1"/>
</dbReference>
<dbReference type="Gene3D" id="1.10.10.1100">
    <property type="entry name" value="BFD-like [2Fe-2S]-binding domain"/>
    <property type="match status" value="1"/>
</dbReference>
<evidence type="ECO:0000259" key="1">
    <source>
        <dbReference type="Pfam" id="PF01266"/>
    </source>
</evidence>
<dbReference type="GO" id="GO:0004368">
    <property type="term" value="F:glycerol-3-phosphate dehydrogenase (quinone) activity"/>
    <property type="evidence" value="ECO:0007669"/>
    <property type="project" value="UniProtKB-EC"/>
</dbReference>
<proteinExistence type="predicted"/>
<dbReference type="EC" id="1.1.5.3" evidence="3"/>
<dbReference type="EMBL" id="UPXP01000003">
    <property type="protein sequence ID" value="VBB38596.1"/>
    <property type="molecule type" value="Genomic_DNA"/>
</dbReference>
<dbReference type="SUPFAM" id="SSF51905">
    <property type="entry name" value="FAD/NAD(P)-binding domain"/>
    <property type="match status" value="1"/>
</dbReference>
<dbReference type="InterPro" id="IPR007419">
    <property type="entry name" value="BFD-like_2Fe2S-bd_dom"/>
</dbReference>
<dbReference type="CDD" id="cd19946">
    <property type="entry name" value="GlpA-like_Fer2_BFD-like"/>
    <property type="match status" value="1"/>
</dbReference>
<dbReference type="Pfam" id="PF01266">
    <property type="entry name" value="DAO"/>
    <property type="match status" value="1"/>
</dbReference>
<organism evidence="3">
    <name type="scientific">uncultured Spirochaetota bacterium</name>
    <dbReference type="NCBI Taxonomy" id="460511"/>
    <lineage>
        <taxon>Bacteria</taxon>
        <taxon>Pseudomonadati</taxon>
        <taxon>Spirochaetota</taxon>
        <taxon>environmental samples</taxon>
    </lineage>
</organism>